<dbReference type="AlphaFoldDB" id="A0AAN8IP05"/>
<comment type="caution">
    <text evidence="2">The sequence shown here is derived from an EMBL/GenBank/DDBJ whole genome shotgun (WGS) entry which is preliminary data.</text>
</comment>
<keyword evidence="3" id="KW-1185">Reference proteome</keyword>
<proteinExistence type="predicted"/>
<name>A0AAN8IP05_TRICO</name>
<dbReference type="Pfam" id="PF17339">
    <property type="entry name" value="PH_15"/>
    <property type="match status" value="1"/>
</dbReference>
<evidence type="ECO:0000313" key="2">
    <source>
        <dbReference type="EMBL" id="KAK5977958.1"/>
    </source>
</evidence>
<organism evidence="2 3">
    <name type="scientific">Trichostrongylus colubriformis</name>
    <name type="common">Black scour worm</name>
    <dbReference type="NCBI Taxonomy" id="6319"/>
    <lineage>
        <taxon>Eukaryota</taxon>
        <taxon>Metazoa</taxon>
        <taxon>Ecdysozoa</taxon>
        <taxon>Nematoda</taxon>
        <taxon>Chromadorea</taxon>
        <taxon>Rhabditida</taxon>
        <taxon>Rhabditina</taxon>
        <taxon>Rhabditomorpha</taxon>
        <taxon>Strongyloidea</taxon>
        <taxon>Trichostrongylidae</taxon>
        <taxon>Trichostrongylus</taxon>
    </lineage>
</organism>
<evidence type="ECO:0000313" key="3">
    <source>
        <dbReference type="Proteomes" id="UP001331761"/>
    </source>
</evidence>
<reference evidence="2 3" key="1">
    <citation type="submission" date="2019-10" db="EMBL/GenBank/DDBJ databases">
        <title>Assembly and Annotation for the nematode Trichostrongylus colubriformis.</title>
        <authorList>
            <person name="Martin J."/>
        </authorList>
    </citation>
    <scope>NUCLEOTIDE SEQUENCE [LARGE SCALE GENOMIC DNA]</scope>
    <source>
        <strain evidence="2">G859</strain>
        <tissue evidence="2">Whole worm</tissue>
    </source>
</reference>
<dbReference type="Proteomes" id="UP001331761">
    <property type="component" value="Unassembled WGS sequence"/>
</dbReference>
<protein>
    <recommendedName>
        <fullName evidence="1">PH-15 domain-containing protein</fullName>
    </recommendedName>
</protein>
<dbReference type="InterPro" id="IPR040443">
    <property type="entry name" value="PH_15"/>
</dbReference>
<feature type="domain" description="PH-15" evidence="1">
    <location>
        <begin position="27"/>
        <end position="125"/>
    </location>
</feature>
<sequence length="252" mass="27998">MFSIHCTYFLLSGRSMSCFKHHYNEPLPTQEELCRESGAMCGYVEKGLSRSNWEKRLAVITRDHNLVIYKYYLLDICPGEPLMGKIYELDRIKNMQIERIATNELIASIQTKDGKKVSFMTASTACESNHSKFSYSITLPGSMASVDEAGGSASRASTARRGDVPSILLRSDSTTDRAQGGKGNDDVNLSDLVHSILTSSSRSSDRNAVRDQVDELIRRHLKDGTEERVMDLSPSARMAAAALRLNSMETES</sequence>
<evidence type="ECO:0000259" key="1">
    <source>
        <dbReference type="Pfam" id="PF17339"/>
    </source>
</evidence>
<dbReference type="EMBL" id="WIXE01009988">
    <property type="protein sequence ID" value="KAK5977958.1"/>
    <property type="molecule type" value="Genomic_DNA"/>
</dbReference>
<gene>
    <name evidence="2" type="ORF">GCK32_007849</name>
</gene>
<accession>A0AAN8IP05</accession>